<reference evidence="3" key="1">
    <citation type="submission" date="2016-06" db="EMBL/GenBank/DDBJ databases">
        <title>Complete genome sequence of Actinoalloteichus fjordicus DSM 46855 (=ADI127-17), type strain of the new species Actinoalloteichus fjordicus.</title>
        <authorList>
            <person name="Ruckert C."/>
            <person name="Nouioui I."/>
            <person name="Willmese J."/>
            <person name="van Wezel G."/>
            <person name="Klenk H.-P."/>
            <person name="Kalinowski J."/>
            <person name="Zotchev S.B."/>
        </authorList>
    </citation>
    <scope>NUCLEOTIDE SEQUENCE [LARGE SCALE GENOMIC DNA]</scope>
    <source>
        <strain evidence="3">ADI127-7</strain>
    </source>
</reference>
<name>A0AAC9PS40_9PSEU</name>
<keyword evidence="1" id="KW-0732">Signal</keyword>
<proteinExistence type="predicted"/>
<keyword evidence="3" id="KW-1185">Reference proteome</keyword>
<dbReference type="RefSeq" id="WP_083683170.1">
    <property type="nucleotide sequence ID" value="NZ_CP016076.1"/>
</dbReference>
<accession>A0AAC9PS40</accession>
<sequence>MSIPNPRLAGVGASAVLLLFVAACSEADSAAPGGDADIRSVVETAEDELIAATKRACDEPTQVVLDELPDATGNYTTNRMQGPTCNWTNRDYLEGATITAVTGAPYSEWVESDTLITGEISAVEIAGLPGSQGATAEGCAVLVDVDGAALSVDVRLSQDEPSCEVASRLATEVLNNR</sequence>
<dbReference type="Proteomes" id="UP000185511">
    <property type="component" value="Chromosome"/>
</dbReference>
<dbReference type="Pfam" id="PF12079">
    <property type="entry name" value="DUF3558"/>
    <property type="match status" value="1"/>
</dbReference>
<evidence type="ECO:0000313" key="3">
    <source>
        <dbReference type="Proteomes" id="UP000185511"/>
    </source>
</evidence>
<dbReference type="EMBL" id="CP016076">
    <property type="protein sequence ID" value="APU14630.1"/>
    <property type="molecule type" value="Genomic_DNA"/>
</dbReference>
<protein>
    <submittedName>
        <fullName evidence="2">DUF3558 family protein</fullName>
    </submittedName>
</protein>
<dbReference type="KEGG" id="acad:UA74_12860"/>
<gene>
    <name evidence="2" type="ORF">UA74_12860</name>
</gene>
<organism evidence="2 3">
    <name type="scientific">Actinoalloteichus fjordicus</name>
    <dbReference type="NCBI Taxonomy" id="1612552"/>
    <lineage>
        <taxon>Bacteria</taxon>
        <taxon>Bacillati</taxon>
        <taxon>Actinomycetota</taxon>
        <taxon>Actinomycetes</taxon>
        <taxon>Pseudonocardiales</taxon>
        <taxon>Pseudonocardiaceae</taxon>
        <taxon>Actinoalloteichus</taxon>
    </lineage>
</organism>
<dbReference type="PROSITE" id="PS51257">
    <property type="entry name" value="PROKAR_LIPOPROTEIN"/>
    <property type="match status" value="1"/>
</dbReference>
<feature type="signal peptide" evidence="1">
    <location>
        <begin position="1"/>
        <end position="30"/>
    </location>
</feature>
<dbReference type="AlphaFoldDB" id="A0AAC9PS40"/>
<feature type="chain" id="PRO_5042231840" evidence="1">
    <location>
        <begin position="31"/>
        <end position="177"/>
    </location>
</feature>
<evidence type="ECO:0000256" key="1">
    <source>
        <dbReference type="SAM" id="SignalP"/>
    </source>
</evidence>
<evidence type="ECO:0000313" key="2">
    <source>
        <dbReference type="EMBL" id="APU14630.1"/>
    </source>
</evidence>
<dbReference type="InterPro" id="IPR024520">
    <property type="entry name" value="DUF3558"/>
</dbReference>